<name>A0A336N7Y2_AGGAP</name>
<protein>
    <submittedName>
        <fullName evidence="2">Uncharacterized protein</fullName>
    </submittedName>
</protein>
<keyword evidence="1" id="KW-0732">Signal</keyword>
<evidence type="ECO:0000313" key="3">
    <source>
        <dbReference type="Proteomes" id="UP000253728"/>
    </source>
</evidence>
<gene>
    <name evidence="2" type="ORF">NCTC5908_02305</name>
</gene>
<organism evidence="2 3">
    <name type="scientific">Aggregatibacter aphrophilus</name>
    <name type="common">Haemophilus aphrophilus</name>
    <dbReference type="NCBI Taxonomy" id="732"/>
    <lineage>
        <taxon>Bacteria</taxon>
        <taxon>Pseudomonadati</taxon>
        <taxon>Pseudomonadota</taxon>
        <taxon>Gammaproteobacteria</taxon>
        <taxon>Pasteurellales</taxon>
        <taxon>Pasteurellaceae</taxon>
        <taxon>Aggregatibacter</taxon>
    </lineage>
</organism>
<evidence type="ECO:0000313" key="2">
    <source>
        <dbReference type="EMBL" id="SSZ30475.1"/>
    </source>
</evidence>
<dbReference type="Gene3D" id="2.60.40.3710">
    <property type="match status" value="1"/>
</dbReference>
<dbReference type="Proteomes" id="UP000253728">
    <property type="component" value="Unassembled WGS sequence"/>
</dbReference>
<dbReference type="AlphaFoldDB" id="A0A336N7Y2"/>
<accession>A0A336N7Y2</accession>
<proteinExistence type="predicted"/>
<evidence type="ECO:0000256" key="1">
    <source>
        <dbReference type="SAM" id="SignalP"/>
    </source>
</evidence>
<sequence length="283" mass="32301">MIGKKKFVAVGAIALAVAGSVYWYQQQKTDDTNAITVKFNRIQQSDYEQTPSVIYPLNIEFSGSVAPIDKVKGEINQGVKIEPAIEGKWVWKNDHLLTFTPNQDWPTGQEYKITLEKIALNPSLTYAKSVVGTHSIKTEPFSVTQSDVEFYQDPNLAHVRHSLAHFTFSNPIDPKELEKAVEVNLVRQNQDKSLDMINPLKFKINYSDNKLDVWISSDELGLSTQPNQFVETKISQKLRAKTGVNTLEKVCRSWLRYRPNTVWIIPIISSKLLIMNAMRQNRY</sequence>
<dbReference type="EMBL" id="UFSP01000004">
    <property type="protein sequence ID" value="SSZ30475.1"/>
    <property type="molecule type" value="Genomic_DNA"/>
</dbReference>
<reference evidence="2 3" key="1">
    <citation type="submission" date="2018-06" db="EMBL/GenBank/DDBJ databases">
        <authorList>
            <consortium name="Pathogen Informatics"/>
            <person name="Doyle S."/>
        </authorList>
    </citation>
    <scope>NUCLEOTIDE SEQUENCE [LARGE SCALE GENOMIC DNA]</scope>
    <source>
        <strain evidence="2 3">NCTC5908</strain>
    </source>
</reference>
<feature type="signal peptide" evidence="1">
    <location>
        <begin position="1"/>
        <end position="23"/>
    </location>
</feature>
<feature type="chain" id="PRO_5016283837" evidence="1">
    <location>
        <begin position="24"/>
        <end position="283"/>
    </location>
</feature>